<dbReference type="OrthoDB" id="271709at2"/>
<dbReference type="NCBIfam" id="NF033827">
    <property type="entry name" value="CDF_efflux_DmeF"/>
    <property type="match status" value="1"/>
</dbReference>
<dbReference type="Pfam" id="PF01545">
    <property type="entry name" value="Cation_efflux"/>
    <property type="match status" value="1"/>
</dbReference>
<dbReference type="InterPro" id="IPR045316">
    <property type="entry name" value="Msc2-like"/>
</dbReference>
<feature type="transmembrane region" description="Helical" evidence="9">
    <location>
        <begin position="93"/>
        <end position="114"/>
    </location>
</feature>
<dbReference type="Gene3D" id="1.20.1510.10">
    <property type="entry name" value="Cation efflux protein transmembrane domain"/>
    <property type="match status" value="1"/>
</dbReference>
<sequence>MHTETLQHWQHSHTFGQDEQRAGERRTLIVIAITAVMMVVEIATGIMFGSMALLADGLHMASHTAALGISAFAYIYARRHARDASFSFGTGKINALGGFTGAVLLAVFALIMAWESLARMTDPVAIAFDQAIAVAVLGLLVNGASVLILGSEHEGHHHRHDVDHDHDHDHDAHDHRHALSHDHHGDHNLRAAYLHVLADALTSLLAIFALLAGKFLGLIWMDPLMGVIGALLVARWSWGLLRTTSAVLVDRQGPETIRHAIRTSIEDSGEDRVSDLHLWSIGPDLHAVAIALVTHDAALSPDDVKRKLPSGLGLAHVTVEIHRCPH</sequence>
<keyword evidence="12" id="KW-1185">Reference proteome</keyword>
<dbReference type="SUPFAM" id="SSF161111">
    <property type="entry name" value="Cation efflux protein transmembrane domain-like"/>
    <property type="match status" value="1"/>
</dbReference>
<evidence type="ECO:0000259" key="10">
    <source>
        <dbReference type="Pfam" id="PF01545"/>
    </source>
</evidence>
<evidence type="ECO:0000256" key="8">
    <source>
        <dbReference type="SAM" id="MobiDB-lite"/>
    </source>
</evidence>
<dbReference type="PANTHER" id="PTHR45755:SF4">
    <property type="entry name" value="ZINC TRANSPORTER 7"/>
    <property type="match status" value="1"/>
</dbReference>
<dbReference type="RefSeq" id="WP_014780368.1">
    <property type="nucleotide sequence ID" value="NC_018012.1"/>
</dbReference>
<evidence type="ECO:0000256" key="1">
    <source>
        <dbReference type="ARBA" id="ARBA00004141"/>
    </source>
</evidence>
<dbReference type="PANTHER" id="PTHR45755">
    <property type="match status" value="1"/>
</dbReference>
<keyword evidence="2" id="KW-0813">Transport</keyword>
<evidence type="ECO:0000256" key="5">
    <source>
        <dbReference type="ARBA" id="ARBA00022989"/>
    </source>
</evidence>
<dbReference type="InterPro" id="IPR027469">
    <property type="entry name" value="Cation_efflux_TMD_sf"/>
</dbReference>
<dbReference type="AlphaFoldDB" id="I3YG67"/>
<proteinExistence type="predicted"/>
<keyword evidence="6" id="KW-0406">Ion transport</keyword>
<evidence type="ECO:0000256" key="2">
    <source>
        <dbReference type="ARBA" id="ARBA00022448"/>
    </source>
</evidence>
<evidence type="ECO:0000256" key="9">
    <source>
        <dbReference type="SAM" id="Phobius"/>
    </source>
</evidence>
<dbReference type="HOGENOM" id="CLU_013430_1_0_6"/>
<dbReference type="EMBL" id="CP003154">
    <property type="protein sequence ID" value="AFL75985.1"/>
    <property type="molecule type" value="Genomic_DNA"/>
</dbReference>
<evidence type="ECO:0000313" key="12">
    <source>
        <dbReference type="Proteomes" id="UP000006062"/>
    </source>
</evidence>
<keyword evidence="5 9" id="KW-1133">Transmembrane helix</keyword>
<evidence type="ECO:0000256" key="6">
    <source>
        <dbReference type="ARBA" id="ARBA00023065"/>
    </source>
</evidence>
<dbReference type="eggNOG" id="COG1230">
    <property type="taxonomic scope" value="Bacteria"/>
</dbReference>
<organism evidence="11 12">
    <name type="scientific">Thiocystis violascens (strain ATCC 17096 / DSM 198 / 6111)</name>
    <name type="common">Chromatium violascens</name>
    <dbReference type="NCBI Taxonomy" id="765911"/>
    <lineage>
        <taxon>Bacteria</taxon>
        <taxon>Pseudomonadati</taxon>
        <taxon>Pseudomonadota</taxon>
        <taxon>Gammaproteobacteria</taxon>
        <taxon>Chromatiales</taxon>
        <taxon>Chromatiaceae</taxon>
        <taxon>Thiocystis</taxon>
    </lineage>
</organism>
<keyword evidence="4" id="KW-0862">Zinc</keyword>
<dbReference type="Proteomes" id="UP000006062">
    <property type="component" value="Chromosome"/>
</dbReference>
<keyword evidence="4" id="KW-0864">Zinc transport</keyword>
<dbReference type="GO" id="GO:0005385">
    <property type="term" value="F:zinc ion transmembrane transporter activity"/>
    <property type="evidence" value="ECO:0007669"/>
    <property type="project" value="InterPro"/>
</dbReference>
<evidence type="ECO:0000256" key="4">
    <source>
        <dbReference type="ARBA" id="ARBA00022906"/>
    </source>
</evidence>
<evidence type="ECO:0000313" key="11">
    <source>
        <dbReference type="EMBL" id="AFL75985.1"/>
    </source>
</evidence>
<protein>
    <submittedName>
        <fullName evidence="11">Cation diffusion facilitator family transporter</fullName>
    </submittedName>
</protein>
<reference evidence="11 12" key="1">
    <citation type="submission" date="2012-06" db="EMBL/GenBank/DDBJ databases">
        <title>Complete sequence of Thiocystis violascens DSM 198.</title>
        <authorList>
            <consortium name="US DOE Joint Genome Institute"/>
            <person name="Lucas S."/>
            <person name="Han J."/>
            <person name="Lapidus A."/>
            <person name="Cheng J.-F."/>
            <person name="Goodwin L."/>
            <person name="Pitluck S."/>
            <person name="Peters L."/>
            <person name="Ovchinnikova G."/>
            <person name="Teshima H."/>
            <person name="Detter J.C."/>
            <person name="Han C."/>
            <person name="Tapia R."/>
            <person name="Land M."/>
            <person name="Hauser L."/>
            <person name="Kyrpides N."/>
            <person name="Ivanova N."/>
            <person name="Pagani I."/>
            <person name="Vogl K."/>
            <person name="Liu Z."/>
            <person name="Frigaard N.-U."/>
            <person name="Bryant D."/>
            <person name="Woyke T."/>
        </authorList>
    </citation>
    <scope>NUCLEOTIDE SEQUENCE [LARGE SCALE GENOMIC DNA]</scope>
    <source>
        <strain evidence="12">ATCC 17096 / DSM 198 / 6111</strain>
    </source>
</reference>
<dbReference type="NCBIfam" id="TIGR01297">
    <property type="entry name" value="CDF"/>
    <property type="match status" value="1"/>
</dbReference>
<gene>
    <name evidence="11" type="ordered locus">Thivi_4167</name>
</gene>
<feature type="transmembrane region" description="Helical" evidence="9">
    <location>
        <begin position="192"/>
        <end position="212"/>
    </location>
</feature>
<feature type="region of interest" description="Disordered" evidence="8">
    <location>
        <begin position="157"/>
        <end position="183"/>
    </location>
</feature>
<feature type="transmembrane region" description="Helical" evidence="9">
    <location>
        <begin position="218"/>
        <end position="238"/>
    </location>
</feature>
<accession>I3YG67</accession>
<evidence type="ECO:0000256" key="3">
    <source>
        <dbReference type="ARBA" id="ARBA00022692"/>
    </source>
</evidence>
<feature type="transmembrane region" description="Helical" evidence="9">
    <location>
        <begin position="126"/>
        <end position="149"/>
    </location>
</feature>
<keyword evidence="7 9" id="KW-0472">Membrane</keyword>
<name>I3YG67_THIV6</name>
<comment type="subcellular location">
    <subcellularLocation>
        <location evidence="1">Membrane</location>
        <topology evidence="1">Multi-pass membrane protein</topology>
    </subcellularLocation>
</comment>
<dbReference type="GO" id="GO:0016020">
    <property type="term" value="C:membrane"/>
    <property type="evidence" value="ECO:0007669"/>
    <property type="project" value="UniProtKB-SubCell"/>
</dbReference>
<feature type="transmembrane region" description="Helical" evidence="9">
    <location>
        <begin position="28"/>
        <end position="54"/>
    </location>
</feature>
<feature type="transmembrane region" description="Helical" evidence="9">
    <location>
        <begin position="60"/>
        <end position="77"/>
    </location>
</feature>
<dbReference type="GO" id="GO:0006882">
    <property type="term" value="P:intracellular zinc ion homeostasis"/>
    <property type="evidence" value="ECO:0007669"/>
    <property type="project" value="InterPro"/>
</dbReference>
<feature type="domain" description="Cation efflux protein transmembrane" evidence="10">
    <location>
        <begin position="28"/>
        <end position="249"/>
    </location>
</feature>
<dbReference type="STRING" id="765911.Thivi_4167"/>
<dbReference type="KEGG" id="tvi:Thivi_4167"/>
<evidence type="ECO:0000256" key="7">
    <source>
        <dbReference type="ARBA" id="ARBA00023136"/>
    </source>
</evidence>
<dbReference type="InterPro" id="IPR058533">
    <property type="entry name" value="Cation_efflux_TM"/>
</dbReference>
<keyword evidence="3 9" id="KW-0812">Transmembrane</keyword>
<dbReference type="InterPro" id="IPR002524">
    <property type="entry name" value="Cation_efflux"/>
</dbReference>